<feature type="domain" description="ATP-grasp" evidence="5">
    <location>
        <begin position="92"/>
        <end position="318"/>
    </location>
</feature>
<dbReference type="Proteomes" id="UP000218890">
    <property type="component" value="Chromosome"/>
</dbReference>
<dbReference type="EMBL" id="AP017372">
    <property type="protein sequence ID" value="BAU58605.1"/>
    <property type="molecule type" value="Genomic_DNA"/>
</dbReference>
<dbReference type="RefSeq" id="WP_162549479.1">
    <property type="nucleotide sequence ID" value="NZ_AP017372.2"/>
</dbReference>
<dbReference type="GO" id="GO:0046872">
    <property type="term" value="F:metal ion binding"/>
    <property type="evidence" value="ECO:0007669"/>
    <property type="project" value="InterPro"/>
</dbReference>
<dbReference type="PANTHER" id="PTHR43585">
    <property type="entry name" value="FUMIPYRROLE BIOSYNTHESIS PROTEIN C"/>
    <property type="match status" value="1"/>
</dbReference>
<keyword evidence="1" id="KW-0436">Ligase</keyword>
<evidence type="ECO:0000313" key="6">
    <source>
        <dbReference type="EMBL" id="BAU58605.1"/>
    </source>
</evidence>
<name>A0A0X8XAQ9_HALHR</name>
<dbReference type="InterPro" id="IPR052032">
    <property type="entry name" value="ATP-dep_AA_Ligase"/>
</dbReference>
<keyword evidence="3 4" id="KW-0067">ATP-binding</keyword>
<evidence type="ECO:0000256" key="2">
    <source>
        <dbReference type="ARBA" id="ARBA00022741"/>
    </source>
</evidence>
<dbReference type="Gene3D" id="3.30.470.20">
    <property type="entry name" value="ATP-grasp fold, B domain"/>
    <property type="match status" value="1"/>
</dbReference>
<evidence type="ECO:0000256" key="4">
    <source>
        <dbReference type="PROSITE-ProRule" id="PRU00409"/>
    </source>
</evidence>
<sequence length="435" mass="50512">MQENRMRFGVINPQPYMEPALKQLSESCEVRRLTPQGWGREEIGAIADYCRDNRLSAVAGFAQKDAFHHILINEQLGNPVPGRIGFFYCMNKYLMRTLEQDPFFFAAVDPLHESDEEVAAKIPAQEWPFMLKNTSLSLGRGIFKIKDSEELSRVLASYRQDKELQHEITRQYAAYLDGVETQQAPEQAPPFVAEHLVDMNRAIEYCYEGYVTPDGEVVHYGLTEEVYFSNHQALGYLTPPVSISRDMAERIERWVEGYMASLVDLGYRNQFFNLEFWLMPDGDIHLTEINPRAAHTYHYNYSYSFGNSLYADNLKLAAGLAPSQPTPWQKWRDGEEHIYTLIVLITARESGRVEDILDYEYIRHLEQDEGVLFRHVKRPDEEIRAEDLTAAGVMLMQLWITGRNSAEIIAREREIRQKIYRNPQDAIEYPPYWCI</sequence>
<dbReference type="PANTHER" id="PTHR43585:SF2">
    <property type="entry name" value="ATP-GRASP ENZYME FSQD"/>
    <property type="match status" value="1"/>
</dbReference>
<dbReference type="KEGG" id="hhk:HH1059_19160"/>
<evidence type="ECO:0000256" key="1">
    <source>
        <dbReference type="ARBA" id="ARBA00022598"/>
    </source>
</evidence>
<keyword evidence="7" id="KW-1185">Reference proteome</keyword>
<organism evidence="6 7">
    <name type="scientific">Halorhodospira halochloris</name>
    <name type="common">Ectothiorhodospira halochloris</name>
    <dbReference type="NCBI Taxonomy" id="1052"/>
    <lineage>
        <taxon>Bacteria</taxon>
        <taxon>Pseudomonadati</taxon>
        <taxon>Pseudomonadota</taxon>
        <taxon>Gammaproteobacteria</taxon>
        <taxon>Chromatiales</taxon>
        <taxon>Ectothiorhodospiraceae</taxon>
        <taxon>Halorhodospira</taxon>
    </lineage>
</organism>
<protein>
    <submittedName>
        <fullName evidence="6">Regucalcin homolog</fullName>
    </submittedName>
</protein>
<dbReference type="GO" id="GO:0016874">
    <property type="term" value="F:ligase activity"/>
    <property type="evidence" value="ECO:0007669"/>
    <property type="project" value="UniProtKB-KW"/>
</dbReference>
<gene>
    <name evidence="6" type="ORF">HH1059_19160</name>
</gene>
<evidence type="ECO:0000259" key="5">
    <source>
        <dbReference type="PROSITE" id="PS50975"/>
    </source>
</evidence>
<dbReference type="PROSITE" id="PS50975">
    <property type="entry name" value="ATP_GRASP"/>
    <property type="match status" value="1"/>
</dbReference>
<dbReference type="InterPro" id="IPR011761">
    <property type="entry name" value="ATP-grasp"/>
</dbReference>
<accession>A0A0X8XAQ9</accession>
<proteinExistence type="predicted"/>
<dbReference type="AlphaFoldDB" id="A0A0X8XAQ9"/>
<reference evidence="6" key="1">
    <citation type="submission" date="2016-02" db="EMBL/GenBank/DDBJ databases">
        <title>Halorhodospira halochloris DSM-1059 complete genome, version 2.</title>
        <authorList>
            <person name="Tsukatani Y."/>
        </authorList>
    </citation>
    <scope>NUCLEOTIDE SEQUENCE</scope>
    <source>
        <strain evidence="6">DSM 1059</strain>
    </source>
</reference>
<evidence type="ECO:0000313" key="7">
    <source>
        <dbReference type="Proteomes" id="UP000218890"/>
    </source>
</evidence>
<dbReference type="SUPFAM" id="SSF56059">
    <property type="entry name" value="Glutathione synthetase ATP-binding domain-like"/>
    <property type="match status" value="1"/>
</dbReference>
<dbReference type="GO" id="GO:0005524">
    <property type="term" value="F:ATP binding"/>
    <property type="evidence" value="ECO:0007669"/>
    <property type="project" value="UniProtKB-UniRule"/>
</dbReference>
<keyword evidence="2 4" id="KW-0547">Nucleotide-binding</keyword>
<evidence type="ECO:0000256" key="3">
    <source>
        <dbReference type="ARBA" id="ARBA00022840"/>
    </source>
</evidence>